<dbReference type="RefSeq" id="WP_006501067.1">
    <property type="nucleotide sequence ID" value="NZ_CP011014.1"/>
</dbReference>
<protein>
    <submittedName>
        <fullName evidence="1">Uncharacterized protein</fullName>
    </submittedName>
</protein>
<organism evidence="1 2">
    <name type="scientific">Limosilactobacillus mucosae LM1</name>
    <dbReference type="NCBI Taxonomy" id="1130798"/>
    <lineage>
        <taxon>Bacteria</taxon>
        <taxon>Bacillati</taxon>
        <taxon>Bacillota</taxon>
        <taxon>Bacilli</taxon>
        <taxon>Lactobacillales</taxon>
        <taxon>Lactobacillaceae</taxon>
        <taxon>Limosilactobacillus</taxon>
    </lineage>
</organism>
<sequence length="266" mass="30544">MAGDKTCVICGLSKKPRECLKHKNKLLNNSLTICKDCANEFVDFKDEDSVITMCQLTNLPFIKRVMDGMVSDDTEQPTFGLYMRKIAPFKRYTTFLDSEFTQDGMEENIGTTFTVTDKMVQRWGDGYNDEKYAYFETALKGLMAIKPATTSLELERYVQDIKLKDVFNDSLRAGDAKAIAQLQKTYNDDLKQLGLDAVLNSKDDSVENVGQRIQKYEMRKPIPDRPEYDDAAGIMKYIQKWFIIPMKRTLGMASEEEVESLYEKDK</sequence>
<dbReference type="HOGENOM" id="CLU_1045064_0_0_9"/>
<dbReference type="OrthoDB" id="1864014at2"/>
<evidence type="ECO:0000313" key="2">
    <source>
        <dbReference type="Proteomes" id="UP000003645"/>
    </source>
</evidence>
<proteinExistence type="predicted"/>
<dbReference type="Proteomes" id="UP000003645">
    <property type="component" value="Plasmid pLM1"/>
</dbReference>
<name>A0A0D4CN66_LIMMU</name>
<dbReference type="AlphaFoldDB" id="A0A0D4CN66"/>
<dbReference type="EMBL" id="CP011014">
    <property type="protein sequence ID" value="AJT51553.1"/>
    <property type="molecule type" value="Genomic_DNA"/>
</dbReference>
<gene>
    <name evidence="1" type="ORF">LBLM1_11000</name>
</gene>
<evidence type="ECO:0000313" key="1">
    <source>
        <dbReference type="EMBL" id="AJT51553.1"/>
    </source>
</evidence>
<geneLocation type="plasmid" evidence="1 2">
    <name>pLM1</name>
</geneLocation>
<keyword evidence="1" id="KW-0614">Plasmid</keyword>
<keyword evidence="2" id="KW-1185">Reference proteome</keyword>
<reference evidence="1 2" key="1">
    <citation type="journal article" date="2012" name="J. Bacteriol.">
        <title>Genome sequence of Lactobacillus mucosae LM1, isolated from piglet feces.</title>
        <authorList>
            <person name="Lee J.H."/>
            <person name="Valeriano V.D."/>
            <person name="Shin Y.R."/>
            <person name="Chae J.P."/>
            <person name="Kim G.B."/>
            <person name="Ham J.S."/>
            <person name="Chun J."/>
            <person name="Kang D.K."/>
        </authorList>
    </citation>
    <scope>NUCLEOTIDE SEQUENCE [LARGE SCALE GENOMIC DNA]</scope>
    <source>
        <strain evidence="1 2">LM1</strain>
        <plasmid evidence="1">pLM1</plasmid>
    </source>
</reference>
<accession>A0A0D4CN66</accession>
<dbReference type="KEGG" id="lmu:LBLM1_11000"/>